<evidence type="ECO:0000256" key="3">
    <source>
        <dbReference type="ARBA" id="ARBA00022723"/>
    </source>
</evidence>
<dbReference type="InterPro" id="IPR009069">
    <property type="entry name" value="Cys_alpha_HP_mot_SF"/>
</dbReference>
<dbReference type="FunCoup" id="I1IQ68">
    <property type="interactions" value="929"/>
</dbReference>
<dbReference type="EnsemblPlants" id="KQJ90266">
    <property type="protein sequence ID" value="KQJ90266"/>
    <property type="gene ID" value="BRADI_4g30460v3"/>
</dbReference>
<keyword evidence="6" id="KW-1015">Disulfide bond</keyword>
<dbReference type="Gramene" id="KQJ90266">
    <property type="protein sequence ID" value="KQJ90266"/>
    <property type="gene ID" value="BRADI_4g30460v3"/>
</dbReference>
<reference evidence="10" key="2">
    <citation type="submission" date="2017-06" db="EMBL/GenBank/DDBJ databases">
        <title>WGS assembly of Brachypodium distachyon.</title>
        <authorList>
            <consortium name="The International Brachypodium Initiative"/>
            <person name="Lucas S."/>
            <person name="Harmon-Smith M."/>
            <person name="Lail K."/>
            <person name="Tice H."/>
            <person name="Grimwood J."/>
            <person name="Bruce D."/>
            <person name="Barry K."/>
            <person name="Shu S."/>
            <person name="Lindquist E."/>
            <person name="Wang M."/>
            <person name="Pitluck S."/>
            <person name="Vogel J.P."/>
            <person name="Garvin D.F."/>
            <person name="Mockler T.C."/>
            <person name="Schmutz J."/>
            <person name="Rokhsar D."/>
            <person name="Bevan M.W."/>
        </authorList>
    </citation>
    <scope>NUCLEOTIDE SEQUENCE</scope>
    <source>
        <strain evidence="10">Bd21</strain>
    </source>
</reference>
<evidence type="ECO:0000256" key="5">
    <source>
        <dbReference type="ARBA" id="ARBA00023128"/>
    </source>
</evidence>
<organism evidence="10">
    <name type="scientific">Brachypodium distachyon</name>
    <name type="common">Purple false brome</name>
    <name type="synonym">Trachynia distachya</name>
    <dbReference type="NCBI Taxonomy" id="15368"/>
    <lineage>
        <taxon>Eukaryota</taxon>
        <taxon>Viridiplantae</taxon>
        <taxon>Streptophyta</taxon>
        <taxon>Embryophyta</taxon>
        <taxon>Tracheophyta</taxon>
        <taxon>Spermatophyta</taxon>
        <taxon>Magnoliopsida</taxon>
        <taxon>Liliopsida</taxon>
        <taxon>Poales</taxon>
        <taxon>Poaceae</taxon>
        <taxon>BOP clade</taxon>
        <taxon>Pooideae</taxon>
        <taxon>Stipodae</taxon>
        <taxon>Brachypodieae</taxon>
        <taxon>Brachypodium</taxon>
    </lineage>
</organism>
<dbReference type="HOGENOM" id="CLU_149618_1_1_1"/>
<gene>
    <name evidence="10" type="ORF">BRADI_4g30460v3</name>
</gene>
<keyword evidence="4 8" id="KW-0186">Copper</keyword>
<evidence type="ECO:0000313" key="12">
    <source>
        <dbReference type="Proteomes" id="UP000008810"/>
    </source>
</evidence>
<comment type="subcellular location">
    <subcellularLocation>
        <location evidence="1">Mitochondrion intermembrane space</location>
    </subcellularLocation>
</comment>
<dbReference type="EMBL" id="CM000883">
    <property type="protein sequence ID" value="KQJ90266.1"/>
    <property type="molecule type" value="Genomic_DNA"/>
</dbReference>
<sequence length="73" mass="7788">MGNAASVTSDAPDSAEEAGQAPAADTKPKKKICCACPDTKKLRDECIVQHGEDACGKWIEAHRQCLRAEGFKV</sequence>
<feature type="binding site" evidence="8">
    <location>
        <position position="34"/>
    </location>
    <ligand>
        <name>Cu cation</name>
        <dbReference type="ChEBI" id="CHEBI:23378"/>
    </ligand>
</feature>
<comment type="similarity">
    <text evidence="2">Belongs to the COX17 family.</text>
</comment>
<feature type="binding site" evidence="8">
    <location>
        <position position="33"/>
    </location>
    <ligand>
        <name>Cu cation</name>
        <dbReference type="ChEBI" id="CHEBI:23378"/>
    </ligand>
</feature>
<feature type="compositionally biased region" description="Polar residues" evidence="9">
    <location>
        <begin position="1"/>
        <end position="11"/>
    </location>
</feature>
<dbReference type="OrthoDB" id="1915887at2759"/>
<dbReference type="InParanoid" id="I1IQ68"/>
<evidence type="ECO:0000256" key="6">
    <source>
        <dbReference type="ARBA" id="ARBA00023157"/>
    </source>
</evidence>
<dbReference type="Gene3D" id="1.10.287.1130">
    <property type="entry name" value="CytochromE C oxidase copper chaperone"/>
    <property type="match status" value="1"/>
</dbReference>
<dbReference type="PANTHER" id="PTHR16719:SF10">
    <property type="entry name" value="OS09G0420700 PROTEIN"/>
    <property type="match status" value="1"/>
</dbReference>
<dbReference type="FunFam" id="1.10.287.1130:FF:000003">
    <property type="entry name" value="Cytochrome c oxidase copper chaperone"/>
    <property type="match status" value="1"/>
</dbReference>
<dbReference type="eggNOG" id="KOG3496">
    <property type="taxonomic scope" value="Eukaryota"/>
</dbReference>
<dbReference type="OMA" id="QEACTKW"/>
<dbReference type="GO" id="GO:0016531">
    <property type="term" value="F:copper chaperone activity"/>
    <property type="evidence" value="ECO:0000318"/>
    <property type="project" value="GO_Central"/>
</dbReference>
<evidence type="ECO:0000256" key="8">
    <source>
        <dbReference type="PIRSR" id="PIRSR607745-1"/>
    </source>
</evidence>
<dbReference type="GO" id="GO:0005507">
    <property type="term" value="F:copper ion binding"/>
    <property type="evidence" value="ECO:0007669"/>
    <property type="project" value="InterPro"/>
</dbReference>
<name>I1IQ68_BRADI</name>
<accession>I1IQ68</accession>
<evidence type="ECO:0000256" key="2">
    <source>
        <dbReference type="ARBA" id="ARBA00009241"/>
    </source>
</evidence>
<dbReference type="GO" id="GO:0005758">
    <property type="term" value="C:mitochondrial intermembrane space"/>
    <property type="evidence" value="ECO:0007669"/>
    <property type="project" value="UniProtKB-SubCell"/>
</dbReference>
<keyword evidence="7" id="KW-0143">Chaperone</keyword>
<dbReference type="Pfam" id="PF05051">
    <property type="entry name" value="COX17"/>
    <property type="match status" value="1"/>
</dbReference>
<dbReference type="Proteomes" id="UP000008810">
    <property type="component" value="Chromosome 4"/>
</dbReference>
<dbReference type="PANTHER" id="PTHR16719">
    <property type="entry name" value="CYTOCHROME C OXIDASE COPPER CHAPERONE"/>
    <property type="match status" value="1"/>
</dbReference>
<evidence type="ECO:0000313" key="10">
    <source>
        <dbReference type="EMBL" id="KQJ90266.1"/>
    </source>
</evidence>
<dbReference type="AlphaFoldDB" id="I1IQ68"/>
<dbReference type="InterPro" id="IPR007745">
    <property type="entry name" value="Cyt_c_oxidase_Cu-chaperone"/>
</dbReference>
<evidence type="ECO:0008006" key="13">
    <source>
        <dbReference type="Google" id="ProtNLM"/>
    </source>
</evidence>
<proteinExistence type="inferred from homology"/>
<reference evidence="11" key="3">
    <citation type="submission" date="2018-08" db="UniProtKB">
        <authorList>
            <consortium name="EnsemblPlants"/>
        </authorList>
    </citation>
    <scope>IDENTIFICATION</scope>
    <source>
        <strain evidence="11">cv. Bd21</strain>
    </source>
</reference>
<dbReference type="STRING" id="15368.I1IQ68"/>
<keyword evidence="12" id="KW-1185">Reference proteome</keyword>
<dbReference type="PROSITE" id="PS51808">
    <property type="entry name" value="CHCH"/>
    <property type="match status" value="1"/>
</dbReference>
<evidence type="ECO:0000256" key="4">
    <source>
        <dbReference type="ARBA" id="ARBA00023008"/>
    </source>
</evidence>
<keyword evidence="5" id="KW-0496">Mitochondrion</keyword>
<dbReference type="SUPFAM" id="SSF47072">
    <property type="entry name" value="Cysteine alpha-hairpin motif"/>
    <property type="match status" value="1"/>
</dbReference>
<reference evidence="10 11" key="1">
    <citation type="journal article" date="2010" name="Nature">
        <title>Genome sequencing and analysis of the model grass Brachypodium distachyon.</title>
        <authorList>
            <consortium name="International Brachypodium Initiative"/>
        </authorList>
    </citation>
    <scope>NUCLEOTIDE SEQUENCE [LARGE SCALE GENOMIC DNA]</scope>
    <source>
        <strain evidence="10 11">Bd21</strain>
    </source>
</reference>
<evidence type="ECO:0000256" key="1">
    <source>
        <dbReference type="ARBA" id="ARBA00004569"/>
    </source>
</evidence>
<feature type="region of interest" description="Disordered" evidence="9">
    <location>
        <begin position="1"/>
        <end position="29"/>
    </location>
</feature>
<evidence type="ECO:0000256" key="9">
    <source>
        <dbReference type="SAM" id="MobiDB-lite"/>
    </source>
</evidence>
<keyword evidence="3 8" id="KW-0479">Metal-binding</keyword>
<protein>
    <recommendedName>
        <fullName evidence="13">Cytochrome c oxidase copper chaperone</fullName>
    </recommendedName>
</protein>
<evidence type="ECO:0000256" key="7">
    <source>
        <dbReference type="ARBA" id="ARBA00023186"/>
    </source>
</evidence>
<evidence type="ECO:0000313" key="11">
    <source>
        <dbReference type="EnsemblPlants" id="KQJ90266"/>
    </source>
</evidence>